<feature type="domain" description="Inosine/uridine-preferring nucleoside hydrolase" evidence="3">
    <location>
        <begin position="6"/>
        <end position="300"/>
    </location>
</feature>
<dbReference type="EMBL" id="WWVX01000003">
    <property type="protein sequence ID" value="MZL69238.1"/>
    <property type="molecule type" value="Genomic_DNA"/>
</dbReference>
<reference evidence="6" key="2">
    <citation type="submission" date="2016-11" db="EMBL/GenBank/DDBJ databases">
        <authorList>
            <person name="Jaros S."/>
            <person name="Januszkiewicz K."/>
            <person name="Wedrychowicz H."/>
        </authorList>
    </citation>
    <scope>NUCLEOTIDE SEQUENCE [LARGE SCALE GENOMIC DNA]</scope>
    <source>
        <strain evidence="6">DSM 4029</strain>
    </source>
</reference>
<dbReference type="AlphaFoldDB" id="A0AAQ1MFX4"/>
<evidence type="ECO:0000256" key="2">
    <source>
        <dbReference type="ARBA" id="ARBA00023295"/>
    </source>
</evidence>
<dbReference type="SUPFAM" id="SSF53590">
    <property type="entry name" value="Nucleoside hydrolase"/>
    <property type="match status" value="1"/>
</dbReference>
<dbReference type="GO" id="GO:0008477">
    <property type="term" value="F:purine nucleosidase activity"/>
    <property type="evidence" value="ECO:0007669"/>
    <property type="project" value="TreeGrafter"/>
</dbReference>
<dbReference type="InterPro" id="IPR001910">
    <property type="entry name" value="Inosine/uridine_hydrolase_dom"/>
</dbReference>
<keyword evidence="7" id="KW-1185">Reference proteome</keyword>
<evidence type="ECO:0000313" key="6">
    <source>
        <dbReference type="Proteomes" id="UP000184089"/>
    </source>
</evidence>
<dbReference type="RefSeq" id="WP_052537675.1">
    <property type="nucleotide sequence ID" value="NZ_FQVY01000005.1"/>
</dbReference>
<evidence type="ECO:0000313" key="7">
    <source>
        <dbReference type="Proteomes" id="UP000474718"/>
    </source>
</evidence>
<comment type="caution">
    <text evidence="5">The sequence shown here is derived from an EMBL/GenBank/DDBJ whole genome shotgun (WGS) entry which is preliminary data.</text>
</comment>
<dbReference type="InterPro" id="IPR036452">
    <property type="entry name" value="Ribo_hydro-like"/>
</dbReference>
<dbReference type="PANTHER" id="PTHR12304:SF4">
    <property type="entry name" value="URIDINE NUCLEOSIDASE"/>
    <property type="match status" value="1"/>
</dbReference>
<evidence type="ECO:0000256" key="1">
    <source>
        <dbReference type="ARBA" id="ARBA00022801"/>
    </source>
</evidence>
<reference evidence="4 7" key="3">
    <citation type="journal article" date="2019" name="Nat. Med.">
        <title>A library of human gut bacterial isolates paired with longitudinal multiomics data enables mechanistic microbiome research.</title>
        <authorList>
            <person name="Poyet M."/>
            <person name="Groussin M."/>
            <person name="Gibbons S.M."/>
            <person name="Avila-Pacheco J."/>
            <person name="Jiang X."/>
            <person name="Kearney S.M."/>
            <person name="Perrotta A.R."/>
            <person name="Berdy B."/>
            <person name="Zhao S."/>
            <person name="Lieberman T.D."/>
            <person name="Swanson P.K."/>
            <person name="Smith M."/>
            <person name="Roesemann S."/>
            <person name="Alexander J.E."/>
            <person name="Rich S.A."/>
            <person name="Livny J."/>
            <person name="Vlamakis H."/>
            <person name="Clish C."/>
            <person name="Bullock K."/>
            <person name="Deik A."/>
            <person name="Scott J."/>
            <person name="Pierce K.A."/>
            <person name="Xavier R.J."/>
            <person name="Alm E.J."/>
        </authorList>
    </citation>
    <scope>NUCLEOTIDE SEQUENCE [LARGE SCALE GENOMIC DNA]</scope>
    <source>
        <strain evidence="4 7">BIOML-A2</strain>
    </source>
</reference>
<organism evidence="5 6">
    <name type="scientific">Bittarella massiliensis</name>
    <name type="common">ex Durand et al. 2017</name>
    <dbReference type="NCBI Taxonomy" id="1720313"/>
    <lineage>
        <taxon>Bacteria</taxon>
        <taxon>Bacillati</taxon>
        <taxon>Bacillota</taxon>
        <taxon>Clostridia</taxon>
        <taxon>Eubacteriales</taxon>
        <taxon>Oscillospiraceae</taxon>
        <taxon>Bittarella (ex Durand et al. 2017)</taxon>
    </lineage>
</organism>
<dbReference type="Gene3D" id="3.90.245.10">
    <property type="entry name" value="Ribonucleoside hydrolase-like"/>
    <property type="match status" value="1"/>
</dbReference>
<dbReference type="InterPro" id="IPR023186">
    <property type="entry name" value="IUNH"/>
</dbReference>
<dbReference type="PANTHER" id="PTHR12304">
    <property type="entry name" value="INOSINE-URIDINE PREFERRING NUCLEOSIDE HYDROLASE"/>
    <property type="match status" value="1"/>
</dbReference>
<evidence type="ECO:0000313" key="5">
    <source>
        <dbReference type="EMBL" id="SHG56951.1"/>
    </source>
</evidence>
<sequence>MTRIPVLIDCDPGVDDAFALALAQSCPHFDIRAITAVYGNMPLKKTLYNARALNEVLAIGAQVAAGAKEPFFKKYDRGDDYVSPVHGSTGIASILLPEGRRPLDEDEACDVIYREAVRAGGELLLFAVGPLTNVAKALMRYPNLPGLISRFYIMGGGIEMGNQSPYAEANIFKDPTAARICFEKLPTHMVGLNATCDGALSEADLDELIAACGDGPKAALLKELFTYSRHNAFVKGQDSNIIHDAIAVAWAMDGAVCGGEERHVWVRDDAGDRDGETVADPAGVAPANTWVAMTTDTARYKGLLLQMCRYYREIE</sequence>
<dbReference type="GO" id="GO:0006152">
    <property type="term" value="P:purine nucleoside catabolic process"/>
    <property type="evidence" value="ECO:0007669"/>
    <property type="project" value="TreeGrafter"/>
</dbReference>
<dbReference type="GO" id="GO:0005829">
    <property type="term" value="C:cytosol"/>
    <property type="evidence" value="ECO:0007669"/>
    <property type="project" value="TreeGrafter"/>
</dbReference>
<gene>
    <name evidence="4" type="ORF">GT747_05575</name>
    <name evidence="5" type="ORF">SAMN05444424_2724</name>
</gene>
<accession>A0AAQ1MFX4</accession>
<dbReference type="Proteomes" id="UP000474718">
    <property type="component" value="Unassembled WGS sequence"/>
</dbReference>
<proteinExistence type="predicted"/>
<reference evidence="5" key="1">
    <citation type="submission" date="2016-11" db="EMBL/GenBank/DDBJ databases">
        <authorList>
            <person name="Varghese N."/>
            <person name="Submissions S."/>
        </authorList>
    </citation>
    <scope>NUCLEOTIDE SEQUENCE</scope>
    <source>
        <strain evidence="5">DSM 4029</strain>
    </source>
</reference>
<keyword evidence="1 5" id="KW-0378">Hydrolase</keyword>
<evidence type="ECO:0000259" key="3">
    <source>
        <dbReference type="Pfam" id="PF01156"/>
    </source>
</evidence>
<dbReference type="Pfam" id="PF01156">
    <property type="entry name" value="IU_nuc_hydro"/>
    <property type="match status" value="1"/>
</dbReference>
<dbReference type="Proteomes" id="UP000184089">
    <property type="component" value="Unassembled WGS sequence"/>
</dbReference>
<keyword evidence="2" id="KW-0326">Glycosidase</keyword>
<protein>
    <submittedName>
        <fullName evidence="5">Purine nucleosidase/pyrimidine-specific ribonucleoside hydrolase</fullName>
    </submittedName>
</protein>
<dbReference type="EMBL" id="FQVY01000005">
    <property type="protein sequence ID" value="SHG56951.1"/>
    <property type="molecule type" value="Genomic_DNA"/>
</dbReference>
<name>A0AAQ1MFX4_9FIRM</name>
<evidence type="ECO:0000313" key="4">
    <source>
        <dbReference type="EMBL" id="MZL69238.1"/>
    </source>
</evidence>